<evidence type="ECO:0000313" key="1">
    <source>
        <dbReference type="EMBL" id="MDQ9296072.1"/>
    </source>
</evidence>
<dbReference type="EMBL" id="JAHCRT010000026">
    <property type="protein sequence ID" value="MDQ9296072.1"/>
    <property type="molecule type" value="Genomic_DNA"/>
</dbReference>
<gene>
    <name evidence="1" type="ORF">KJE03_21860</name>
</gene>
<keyword evidence="2" id="KW-1185">Reference proteome</keyword>
<dbReference type="RefSeq" id="WP_180257772.1">
    <property type="nucleotide sequence ID" value="NZ_JAHCRM010000026.1"/>
</dbReference>
<reference evidence="1 2" key="1">
    <citation type="submission" date="2021-05" db="EMBL/GenBank/DDBJ databases">
        <title>Genome sequence of E. marmotae isolates.</title>
        <authorList>
            <person name="Binsker U."/>
            <person name="Hammerl J.A."/>
        </authorList>
    </citation>
    <scope>NUCLEOTIDE SEQUENCE [LARGE SCALE GENOMIC DNA]</scope>
    <source>
        <strain evidence="1 2">21-MO00586</strain>
    </source>
</reference>
<protein>
    <submittedName>
        <fullName evidence="1">Uncharacterized protein</fullName>
    </submittedName>
</protein>
<organism evidence="1 2">
    <name type="scientific">Escherichia marmotae</name>
    <dbReference type="NCBI Taxonomy" id="1499973"/>
    <lineage>
        <taxon>Bacteria</taxon>
        <taxon>Pseudomonadati</taxon>
        <taxon>Pseudomonadota</taxon>
        <taxon>Gammaproteobacteria</taxon>
        <taxon>Enterobacterales</taxon>
        <taxon>Enterobacteriaceae</taxon>
        <taxon>Escherichia</taxon>
    </lineage>
</organism>
<accession>A0ABU1C7B4</accession>
<name>A0ABU1C7B4_9ESCH</name>
<proteinExistence type="predicted"/>
<comment type="caution">
    <text evidence="1">The sequence shown here is derived from an EMBL/GenBank/DDBJ whole genome shotgun (WGS) entry which is preliminary data.</text>
</comment>
<evidence type="ECO:0000313" key="2">
    <source>
        <dbReference type="Proteomes" id="UP001235723"/>
    </source>
</evidence>
<sequence length="60" mass="6716">MIGSMPGRDRFRCHFAPSEFEPAAVVPDKDLDKYDEYLPESLLAKGYGAKAYDIERTSGC</sequence>
<dbReference type="Proteomes" id="UP001235723">
    <property type="component" value="Unassembled WGS sequence"/>
</dbReference>